<evidence type="ECO:0008006" key="4">
    <source>
        <dbReference type="Google" id="ProtNLM"/>
    </source>
</evidence>
<name>A0A1W1I113_9BACT</name>
<feature type="region of interest" description="Disordered" evidence="1">
    <location>
        <begin position="74"/>
        <end position="95"/>
    </location>
</feature>
<keyword evidence="3" id="KW-1185">Reference proteome</keyword>
<dbReference type="RefSeq" id="WP_080885317.1">
    <property type="nucleotide sequence ID" value="NZ_LT828648.1"/>
</dbReference>
<proteinExistence type="predicted"/>
<sequence length="138" mass="14872">MTISSARLSLHRSLPYIGIVCLFLAGGCATSPSERQGQRSDIEIGTTTKADVLKRYGAPDLVQMLPDGEIATYRPSASPQAKPTVSVPTVQAGPAGMMTTQNQTVEPGLGKNTRSSNRLQTELQIRYDQQGVVRELIQ</sequence>
<reference evidence="2 3" key="1">
    <citation type="submission" date="2017-03" db="EMBL/GenBank/DDBJ databases">
        <authorList>
            <person name="Afonso C.L."/>
            <person name="Miller P.J."/>
            <person name="Scott M.A."/>
            <person name="Spackman E."/>
            <person name="Goraichik I."/>
            <person name="Dimitrov K.M."/>
            <person name="Suarez D.L."/>
            <person name="Swayne D.E."/>
        </authorList>
    </citation>
    <scope>NUCLEOTIDE SEQUENCE [LARGE SCALE GENOMIC DNA]</scope>
    <source>
        <strain evidence="2">Genome sequencing of Nitrospira japonica strain NJ11</strain>
    </source>
</reference>
<accession>A0A1W1I113</accession>
<dbReference type="AlphaFoldDB" id="A0A1W1I113"/>
<dbReference type="KEGG" id="nja:NSJP_0505"/>
<feature type="compositionally biased region" description="Polar residues" evidence="1">
    <location>
        <begin position="75"/>
        <end position="89"/>
    </location>
</feature>
<evidence type="ECO:0000313" key="2">
    <source>
        <dbReference type="EMBL" id="SLM46677.1"/>
    </source>
</evidence>
<gene>
    <name evidence="2" type="ORF">NSJP_0505</name>
</gene>
<evidence type="ECO:0000313" key="3">
    <source>
        <dbReference type="Proteomes" id="UP000192042"/>
    </source>
</evidence>
<organism evidence="2 3">
    <name type="scientific">Nitrospira japonica</name>
    <dbReference type="NCBI Taxonomy" id="1325564"/>
    <lineage>
        <taxon>Bacteria</taxon>
        <taxon>Pseudomonadati</taxon>
        <taxon>Nitrospirota</taxon>
        <taxon>Nitrospiria</taxon>
        <taxon>Nitrospirales</taxon>
        <taxon>Nitrospiraceae</taxon>
        <taxon>Nitrospira</taxon>
    </lineage>
</organism>
<dbReference type="Proteomes" id="UP000192042">
    <property type="component" value="Chromosome I"/>
</dbReference>
<dbReference type="EMBL" id="LT828648">
    <property type="protein sequence ID" value="SLM46677.1"/>
    <property type="molecule type" value="Genomic_DNA"/>
</dbReference>
<evidence type="ECO:0000256" key="1">
    <source>
        <dbReference type="SAM" id="MobiDB-lite"/>
    </source>
</evidence>
<dbReference type="STRING" id="1325564.NSJP_0505"/>
<protein>
    <recommendedName>
        <fullName evidence="4">Lipoprotein SmpA/OmlA domain-containing protein</fullName>
    </recommendedName>
</protein>
<dbReference type="PROSITE" id="PS51257">
    <property type="entry name" value="PROKAR_LIPOPROTEIN"/>
    <property type="match status" value="1"/>
</dbReference>